<sequence>MRYKYICPECGKDTVLWSNAPNTLRHYLCPNCRLRVDIEATPSYTELNELFPDVRR</sequence>
<name>A0A0F9G270_9ZZZZ</name>
<comment type="caution">
    <text evidence="1">The sequence shown here is derived from an EMBL/GenBank/DDBJ whole genome shotgun (WGS) entry which is preliminary data.</text>
</comment>
<dbReference type="EMBL" id="LAZR01019382">
    <property type="protein sequence ID" value="KKL92759.1"/>
    <property type="molecule type" value="Genomic_DNA"/>
</dbReference>
<evidence type="ECO:0000313" key="1">
    <source>
        <dbReference type="EMBL" id="KKL92759.1"/>
    </source>
</evidence>
<proteinExistence type="predicted"/>
<accession>A0A0F9G270</accession>
<gene>
    <name evidence="1" type="ORF">LCGC14_1881500</name>
</gene>
<reference evidence="1" key="1">
    <citation type="journal article" date="2015" name="Nature">
        <title>Complex archaea that bridge the gap between prokaryotes and eukaryotes.</title>
        <authorList>
            <person name="Spang A."/>
            <person name="Saw J.H."/>
            <person name="Jorgensen S.L."/>
            <person name="Zaremba-Niedzwiedzka K."/>
            <person name="Martijn J."/>
            <person name="Lind A.E."/>
            <person name="van Eijk R."/>
            <person name="Schleper C."/>
            <person name="Guy L."/>
            <person name="Ettema T.J."/>
        </authorList>
    </citation>
    <scope>NUCLEOTIDE SEQUENCE</scope>
</reference>
<organism evidence="1">
    <name type="scientific">marine sediment metagenome</name>
    <dbReference type="NCBI Taxonomy" id="412755"/>
    <lineage>
        <taxon>unclassified sequences</taxon>
        <taxon>metagenomes</taxon>
        <taxon>ecological metagenomes</taxon>
    </lineage>
</organism>
<dbReference type="AlphaFoldDB" id="A0A0F9G270"/>
<protein>
    <submittedName>
        <fullName evidence="1">Uncharacterized protein</fullName>
    </submittedName>
</protein>